<keyword evidence="7 12" id="KW-1133">Transmembrane helix</keyword>
<dbReference type="PANTHER" id="PTHR43221">
    <property type="entry name" value="PROTEASE HTPX"/>
    <property type="match status" value="1"/>
</dbReference>
<feature type="transmembrane region" description="Helical" evidence="12">
    <location>
        <begin position="64"/>
        <end position="84"/>
    </location>
</feature>
<evidence type="ECO:0000313" key="14">
    <source>
        <dbReference type="EMBL" id="MFC5506281.1"/>
    </source>
</evidence>
<dbReference type="InterPro" id="IPR050083">
    <property type="entry name" value="HtpX_protease"/>
</dbReference>
<evidence type="ECO:0000256" key="2">
    <source>
        <dbReference type="ARBA" id="ARBA00022670"/>
    </source>
</evidence>
<evidence type="ECO:0000256" key="6">
    <source>
        <dbReference type="ARBA" id="ARBA00022833"/>
    </source>
</evidence>
<keyword evidence="6 10" id="KW-0862">Zinc</keyword>
<evidence type="ECO:0000259" key="13">
    <source>
        <dbReference type="Pfam" id="PF01435"/>
    </source>
</evidence>
<evidence type="ECO:0000256" key="3">
    <source>
        <dbReference type="ARBA" id="ARBA00022692"/>
    </source>
</evidence>
<dbReference type="EMBL" id="JBHSLU010000038">
    <property type="protein sequence ID" value="MFC5506281.1"/>
    <property type="molecule type" value="Genomic_DNA"/>
</dbReference>
<feature type="transmembrane region" description="Helical" evidence="12">
    <location>
        <begin position="177"/>
        <end position="196"/>
    </location>
</feature>
<dbReference type="Pfam" id="PF01435">
    <property type="entry name" value="Peptidase_M48"/>
    <property type="match status" value="1"/>
</dbReference>
<comment type="cofactor">
    <cofactor evidence="10">
        <name>Zn(2+)</name>
        <dbReference type="ChEBI" id="CHEBI:29105"/>
    </cofactor>
    <text evidence="10">Binds 1 zinc ion per subunit.</text>
</comment>
<dbReference type="CDD" id="cd07340">
    <property type="entry name" value="M48B_Htpx_like"/>
    <property type="match status" value="1"/>
</dbReference>
<dbReference type="PANTHER" id="PTHR43221:SF2">
    <property type="entry name" value="PROTEASE HTPX HOMOLOG"/>
    <property type="match status" value="1"/>
</dbReference>
<gene>
    <name evidence="14" type="ORF">ACFPN9_13535</name>
</gene>
<accession>A0ABW0P0J8</accession>
<keyword evidence="5 10" id="KW-0378">Hydrolase</keyword>
<dbReference type="Gene3D" id="3.30.2010.10">
    <property type="entry name" value="Metalloproteases ('zincins'), catalytic domain"/>
    <property type="match status" value="1"/>
</dbReference>
<keyword evidence="9 12" id="KW-0472">Membrane</keyword>
<sequence>MLGQAFGLYSHMRNNRIRSGFLIAGLFALVYVTVWGLLLVGYGYGGVPRGTTAYAEAGRTFWRWLPFTTLAAGAWVFIGFRINVGLIGAMAGAKGLTRDDNPKLYRMLENLCISRGLTVPKLAIVESEALNAFASGVNDKQFTVTVTSGLLAQLNDAEVEAVLAHELTHIRNGDVRLMIIAVVIAGVISLVGEIVFRGLSRSRIRMSSDDAKKGSGVAILIGFAVIALSWFLAVVIRLSLSRSREYLADAGAVELTKNPDAMISALLKIAGRADIEGVPSGVMDMCFENDPDDFADLFSTHPSVTKRVQALIQTAGGRMPAMPPQPPRVAERQDLPTMVAESAAGVDPAARGPWARPPGGGSASP</sequence>
<dbReference type="Proteomes" id="UP001596060">
    <property type="component" value="Unassembled WGS sequence"/>
</dbReference>
<feature type="transmembrane region" description="Helical" evidence="12">
    <location>
        <begin position="216"/>
        <end position="236"/>
    </location>
</feature>
<feature type="domain" description="Peptidase M48" evidence="13">
    <location>
        <begin position="101"/>
        <end position="312"/>
    </location>
</feature>
<reference evidence="15" key="1">
    <citation type="journal article" date="2019" name="Int. J. Syst. Evol. Microbiol.">
        <title>The Global Catalogue of Microorganisms (GCM) 10K type strain sequencing project: providing services to taxonomists for standard genome sequencing and annotation.</title>
        <authorList>
            <consortium name="The Broad Institute Genomics Platform"/>
            <consortium name="The Broad Institute Genome Sequencing Center for Infectious Disease"/>
            <person name="Wu L."/>
            <person name="Ma J."/>
        </authorList>
    </citation>
    <scope>NUCLEOTIDE SEQUENCE [LARGE SCALE GENOMIC DNA]</scope>
    <source>
        <strain evidence="15">CCUG 43117</strain>
    </source>
</reference>
<evidence type="ECO:0000313" key="15">
    <source>
        <dbReference type="Proteomes" id="UP001596060"/>
    </source>
</evidence>
<evidence type="ECO:0000256" key="11">
    <source>
        <dbReference type="SAM" id="MobiDB-lite"/>
    </source>
</evidence>
<evidence type="ECO:0000256" key="12">
    <source>
        <dbReference type="SAM" id="Phobius"/>
    </source>
</evidence>
<name>A0ABW0P0J8_9HYPH</name>
<organism evidence="14 15">
    <name type="scientific">Bosea massiliensis</name>
    <dbReference type="NCBI Taxonomy" id="151419"/>
    <lineage>
        <taxon>Bacteria</taxon>
        <taxon>Pseudomonadati</taxon>
        <taxon>Pseudomonadota</taxon>
        <taxon>Alphaproteobacteria</taxon>
        <taxon>Hyphomicrobiales</taxon>
        <taxon>Boseaceae</taxon>
        <taxon>Bosea</taxon>
    </lineage>
</organism>
<evidence type="ECO:0000256" key="7">
    <source>
        <dbReference type="ARBA" id="ARBA00022989"/>
    </source>
</evidence>
<dbReference type="InterPro" id="IPR001915">
    <property type="entry name" value="Peptidase_M48"/>
</dbReference>
<keyword evidence="2 10" id="KW-0645">Protease</keyword>
<keyword evidence="8 10" id="KW-0482">Metalloprotease</keyword>
<evidence type="ECO:0000256" key="4">
    <source>
        <dbReference type="ARBA" id="ARBA00022723"/>
    </source>
</evidence>
<protein>
    <submittedName>
        <fullName evidence="14">M48 family metallopeptidase</fullName>
    </submittedName>
</protein>
<feature type="region of interest" description="Disordered" evidence="11">
    <location>
        <begin position="317"/>
        <end position="365"/>
    </location>
</feature>
<keyword evidence="4" id="KW-0479">Metal-binding</keyword>
<evidence type="ECO:0000256" key="10">
    <source>
        <dbReference type="RuleBase" id="RU003983"/>
    </source>
</evidence>
<feature type="transmembrane region" description="Helical" evidence="12">
    <location>
        <begin position="21"/>
        <end position="44"/>
    </location>
</feature>
<evidence type="ECO:0000256" key="9">
    <source>
        <dbReference type="ARBA" id="ARBA00023136"/>
    </source>
</evidence>
<keyword evidence="15" id="KW-1185">Reference proteome</keyword>
<keyword evidence="3 12" id="KW-0812">Transmembrane</keyword>
<evidence type="ECO:0000256" key="5">
    <source>
        <dbReference type="ARBA" id="ARBA00022801"/>
    </source>
</evidence>
<comment type="similarity">
    <text evidence="10">Belongs to the peptidase M48 family.</text>
</comment>
<evidence type="ECO:0000256" key="8">
    <source>
        <dbReference type="ARBA" id="ARBA00023049"/>
    </source>
</evidence>
<keyword evidence="1" id="KW-1003">Cell membrane</keyword>
<proteinExistence type="inferred from homology"/>
<evidence type="ECO:0000256" key="1">
    <source>
        <dbReference type="ARBA" id="ARBA00022475"/>
    </source>
</evidence>
<dbReference type="RefSeq" id="WP_066719666.1">
    <property type="nucleotide sequence ID" value="NZ_JBHSLU010000038.1"/>
</dbReference>
<comment type="caution">
    <text evidence="14">The sequence shown here is derived from an EMBL/GenBank/DDBJ whole genome shotgun (WGS) entry which is preliminary data.</text>
</comment>